<evidence type="ECO:0000256" key="6">
    <source>
        <dbReference type="ARBA" id="ARBA00022989"/>
    </source>
</evidence>
<keyword evidence="5 8" id="KW-0812">Transmembrane</keyword>
<comment type="subcellular location">
    <subcellularLocation>
        <location evidence="1">Cell membrane</location>
        <topology evidence="1">Multi-pass membrane protein</topology>
    </subcellularLocation>
</comment>
<evidence type="ECO:0000313" key="9">
    <source>
        <dbReference type="EMBL" id="RDE23041.1"/>
    </source>
</evidence>
<feature type="transmembrane region" description="Helical" evidence="8">
    <location>
        <begin position="7"/>
        <end position="26"/>
    </location>
</feature>
<keyword evidence="10" id="KW-1185">Reference proteome</keyword>
<evidence type="ECO:0000256" key="1">
    <source>
        <dbReference type="ARBA" id="ARBA00004651"/>
    </source>
</evidence>
<dbReference type="PANTHER" id="PTHR34979">
    <property type="entry name" value="INNER MEMBRANE PROTEIN YGAZ"/>
    <property type="match status" value="1"/>
</dbReference>
<comment type="caution">
    <text evidence="9">The sequence shown here is derived from an EMBL/GenBank/DDBJ whole genome shotgun (WGS) entry which is preliminary data.</text>
</comment>
<protein>
    <submittedName>
        <fullName evidence="9">Branched-chain amino acid ABC transporter permease</fullName>
    </submittedName>
</protein>
<evidence type="ECO:0000256" key="5">
    <source>
        <dbReference type="ARBA" id="ARBA00022692"/>
    </source>
</evidence>
<dbReference type="PANTHER" id="PTHR34979:SF1">
    <property type="entry name" value="INNER MEMBRANE PROTEIN YGAZ"/>
    <property type="match status" value="1"/>
</dbReference>
<feature type="transmembrane region" description="Helical" evidence="8">
    <location>
        <begin position="215"/>
        <end position="234"/>
    </location>
</feature>
<evidence type="ECO:0000256" key="7">
    <source>
        <dbReference type="ARBA" id="ARBA00023136"/>
    </source>
</evidence>
<dbReference type="EMBL" id="QQOH01000002">
    <property type="protein sequence ID" value="RDE23041.1"/>
    <property type="molecule type" value="Genomic_DNA"/>
</dbReference>
<dbReference type="AlphaFoldDB" id="A0A369WNG3"/>
<organism evidence="9 10">
    <name type="scientific">Motiliproteus coralliicola</name>
    <dbReference type="NCBI Taxonomy" id="2283196"/>
    <lineage>
        <taxon>Bacteria</taxon>
        <taxon>Pseudomonadati</taxon>
        <taxon>Pseudomonadota</taxon>
        <taxon>Gammaproteobacteria</taxon>
        <taxon>Oceanospirillales</taxon>
        <taxon>Oceanospirillaceae</taxon>
        <taxon>Motiliproteus</taxon>
    </lineage>
</organism>
<comment type="similarity">
    <text evidence="2">Belongs to the AzlC family.</text>
</comment>
<keyword evidence="3" id="KW-0813">Transport</keyword>
<keyword evidence="6 8" id="KW-1133">Transmembrane helix</keyword>
<dbReference type="Proteomes" id="UP000253769">
    <property type="component" value="Unassembled WGS sequence"/>
</dbReference>
<dbReference type="Pfam" id="PF03591">
    <property type="entry name" value="AzlC"/>
    <property type="match status" value="1"/>
</dbReference>
<dbReference type="GO" id="GO:1903785">
    <property type="term" value="P:L-valine transmembrane transport"/>
    <property type="evidence" value="ECO:0007669"/>
    <property type="project" value="TreeGrafter"/>
</dbReference>
<dbReference type="InterPro" id="IPR011606">
    <property type="entry name" value="Brnchd-chn_aa_trnsp_permease"/>
</dbReference>
<name>A0A369WNG3_9GAMM</name>
<reference evidence="9 10" key="1">
    <citation type="submission" date="2018-07" db="EMBL/GenBank/DDBJ databases">
        <title>Motiliproteus coralliicola sp. nov., a bacterium isolated from Coral.</title>
        <authorList>
            <person name="Wang G."/>
        </authorList>
    </citation>
    <scope>NUCLEOTIDE SEQUENCE [LARGE SCALE GENOMIC DNA]</scope>
    <source>
        <strain evidence="9 10">C34</strain>
    </source>
</reference>
<feature type="transmembrane region" description="Helical" evidence="8">
    <location>
        <begin position="38"/>
        <end position="71"/>
    </location>
</feature>
<sequence length="243" mass="26356">MLEGAQATIPLIVGAIPFGILFGTLAEPSGLSLWATLAMSWIVFAGSAQFIALGLLAGGAGVGVIVATTFVVNLRHLLYSAALVEQVRHLPQYWRVPMAFFLTDETFAAVSNRLLQTDKDSMQKAVAHWYYLGSALAMWGNWQLCTWLGIGLGEAFPDMTNWGLDFAMSVTFIGMVAPYLRSQKQGRTHWHTPMLICVVSAGLMALATWSLPHKLGLIAAAVTGICLGYSAHLWQQSRQEADA</sequence>
<feature type="transmembrane region" description="Helical" evidence="8">
    <location>
        <begin position="129"/>
        <end position="150"/>
    </location>
</feature>
<accession>A0A369WNG3</accession>
<proteinExistence type="inferred from homology"/>
<evidence type="ECO:0000313" key="10">
    <source>
        <dbReference type="Proteomes" id="UP000253769"/>
    </source>
</evidence>
<keyword evidence="4" id="KW-1003">Cell membrane</keyword>
<feature type="transmembrane region" description="Helical" evidence="8">
    <location>
        <begin position="162"/>
        <end position="180"/>
    </location>
</feature>
<feature type="transmembrane region" description="Helical" evidence="8">
    <location>
        <begin position="192"/>
        <end position="209"/>
    </location>
</feature>
<evidence type="ECO:0000256" key="3">
    <source>
        <dbReference type="ARBA" id="ARBA00022448"/>
    </source>
</evidence>
<dbReference type="GO" id="GO:0005886">
    <property type="term" value="C:plasma membrane"/>
    <property type="evidence" value="ECO:0007669"/>
    <property type="project" value="UniProtKB-SubCell"/>
</dbReference>
<keyword evidence="7 8" id="KW-0472">Membrane</keyword>
<gene>
    <name evidence="9" type="ORF">DV711_08120</name>
</gene>
<dbReference type="OrthoDB" id="9803444at2"/>
<evidence type="ECO:0000256" key="2">
    <source>
        <dbReference type="ARBA" id="ARBA00010735"/>
    </source>
</evidence>
<evidence type="ECO:0000256" key="8">
    <source>
        <dbReference type="SAM" id="Phobius"/>
    </source>
</evidence>
<evidence type="ECO:0000256" key="4">
    <source>
        <dbReference type="ARBA" id="ARBA00022475"/>
    </source>
</evidence>